<keyword evidence="2" id="KW-0812">Transmembrane</keyword>
<dbReference type="EMBL" id="CH902617">
    <property type="protein sequence ID" value="EDV43725.2"/>
    <property type="molecule type" value="Genomic_DNA"/>
</dbReference>
<evidence type="ECO:0008006" key="5">
    <source>
        <dbReference type="Google" id="ProtNLM"/>
    </source>
</evidence>
<reference evidence="3 4" key="1">
    <citation type="journal article" date="2007" name="Nature">
        <title>Evolution of genes and genomes on the Drosophila phylogeny.</title>
        <authorList>
            <consortium name="Drosophila 12 Genomes Consortium"/>
            <person name="Clark A.G."/>
            <person name="Eisen M.B."/>
            <person name="Smith D.R."/>
            <person name="Bergman C.M."/>
            <person name="Oliver B."/>
            <person name="Markow T.A."/>
            <person name="Kaufman T.C."/>
            <person name="Kellis M."/>
            <person name="Gelbart W."/>
            <person name="Iyer V.N."/>
            <person name="Pollard D.A."/>
            <person name="Sackton T.B."/>
            <person name="Larracuente A.M."/>
            <person name="Singh N.D."/>
            <person name="Abad J.P."/>
            <person name="Abt D.N."/>
            <person name="Adryan B."/>
            <person name="Aguade M."/>
            <person name="Akashi H."/>
            <person name="Anderson W.W."/>
            <person name="Aquadro C.F."/>
            <person name="Ardell D.H."/>
            <person name="Arguello R."/>
            <person name="Artieri C.G."/>
            <person name="Barbash D.A."/>
            <person name="Barker D."/>
            <person name="Barsanti P."/>
            <person name="Batterham P."/>
            <person name="Batzoglou S."/>
            <person name="Begun D."/>
            <person name="Bhutkar A."/>
            <person name="Blanco E."/>
            <person name="Bosak S.A."/>
            <person name="Bradley R.K."/>
            <person name="Brand A.D."/>
            <person name="Brent M.R."/>
            <person name="Brooks A.N."/>
            <person name="Brown R.H."/>
            <person name="Butlin R.K."/>
            <person name="Caggese C."/>
            <person name="Calvi B.R."/>
            <person name="Bernardo de Carvalho A."/>
            <person name="Caspi A."/>
            <person name="Castrezana S."/>
            <person name="Celniker S.E."/>
            <person name="Chang J.L."/>
            <person name="Chapple C."/>
            <person name="Chatterji S."/>
            <person name="Chinwalla A."/>
            <person name="Civetta A."/>
            <person name="Clifton S.W."/>
            <person name="Comeron J.M."/>
            <person name="Costello J.C."/>
            <person name="Coyne J.A."/>
            <person name="Daub J."/>
            <person name="David R.G."/>
            <person name="Delcher A.L."/>
            <person name="Delehaunty K."/>
            <person name="Do C.B."/>
            <person name="Ebling H."/>
            <person name="Edwards K."/>
            <person name="Eickbush T."/>
            <person name="Evans J.D."/>
            <person name="Filipski A."/>
            <person name="Findeiss S."/>
            <person name="Freyhult E."/>
            <person name="Fulton L."/>
            <person name="Fulton R."/>
            <person name="Garcia A.C."/>
            <person name="Gardiner A."/>
            <person name="Garfield D.A."/>
            <person name="Garvin B.E."/>
            <person name="Gibson G."/>
            <person name="Gilbert D."/>
            <person name="Gnerre S."/>
            <person name="Godfrey J."/>
            <person name="Good R."/>
            <person name="Gotea V."/>
            <person name="Gravely B."/>
            <person name="Greenberg A.J."/>
            <person name="Griffiths-Jones S."/>
            <person name="Gross S."/>
            <person name="Guigo R."/>
            <person name="Gustafson E.A."/>
            <person name="Haerty W."/>
            <person name="Hahn M.W."/>
            <person name="Halligan D.L."/>
            <person name="Halpern A.L."/>
            <person name="Halter G.M."/>
            <person name="Han M.V."/>
            <person name="Heger A."/>
            <person name="Hillier L."/>
            <person name="Hinrichs A.S."/>
            <person name="Holmes I."/>
            <person name="Hoskins R.A."/>
            <person name="Hubisz M.J."/>
            <person name="Hultmark D."/>
            <person name="Huntley M.A."/>
            <person name="Jaffe D.B."/>
            <person name="Jagadeeshan S."/>
            <person name="Jeck W.R."/>
            <person name="Johnson J."/>
            <person name="Jones C.D."/>
            <person name="Jordan W.C."/>
            <person name="Karpen G.H."/>
            <person name="Kataoka E."/>
            <person name="Keightley P.D."/>
            <person name="Kheradpour P."/>
            <person name="Kirkness E.F."/>
            <person name="Koerich L.B."/>
            <person name="Kristiansen K."/>
            <person name="Kudrna D."/>
            <person name="Kulathinal R.J."/>
            <person name="Kumar S."/>
            <person name="Kwok R."/>
            <person name="Lander E."/>
            <person name="Langley C.H."/>
            <person name="Lapoint R."/>
            <person name="Lazzaro B.P."/>
            <person name="Lee S.J."/>
            <person name="Levesque L."/>
            <person name="Li R."/>
            <person name="Lin C.F."/>
            <person name="Lin M.F."/>
            <person name="Lindblad-Toh K."/>
            <person name="Llopart A."/>
            <person name="Long M."/>
            <person name="Low L."/>
            <person name="Lozovsky E."/>
            <person name="Lu J."/>
            <person name="Luo M."/>
            <person name="Machado C.A."/>
            <person name="Makalowski W."/>
            <person name="Marzo M."/>
            <person name="Matsuda M."/>
            <person name="Matzkin L."/>
            <person name="McAllister B."/>
            <person name="McBride C.S."/>
            <person name="McKernan B."/>
            <person name="McKernan K."/>
            <person name="Mendez-Lago M."/>
            <person name="Minx P."/>
            <person name="Mollenhauer M.U."/>
            <person name="Montooth K."/>
            <person name="Mount S.M."/>
            <person name="Mu X."/>
            <person name="Myers E."/>
            <person name="Negre B."/>
            <person name="Newfeld S."/>
            <person name="Nielsen R."/>
            <person name="Noor M.A."/>
            <person name="O'Grady P."/>
            <person name="Pachter L."/>
            <person name="Papaceit M."/>
            <person name="Parisi M.J."/>
            <person name="Parisi M."/>
            <person name="Parts L."/>
            <person name="Pedersen J.S."/>
            <person name="Pesole G."/>
            <person name="Phillippy A.M."/>
            <person name="Ponting C.P."/>
            <person name="Pop M."/>
            <person name="Porcelli D."/>
            <person name="Powell J.R."/>
            <person name="Prohaska S."/>
            <person name="Pruitt K."/>
            <person name="Puig M."/>
            <person name="Quesneville H."/>
            <person name="Ram K.R."/>
            <person name="Rand D."/>
            <person name="Rasmussen M.D."/>
            <person name="Reed L.K."/>
            <person name="Reenan R."/>
            <person name="Reily A."/>
            <person name="Remington K.A."/>
            <person name="Rieger T.T."/>
            <person name="Ritchie M.G."/>
            <person name="Robin C."/>
            <person name="Rogers Y.H."/>
            <person name="Rohde C."/>
            <person name="Rozas J."/>
            <person name="Rubenfield M.J."/>
            <person name="Ruiz A."/>
            <person name="Russo S."/>
            <person name="Salzberg S.L."/>
            <person name="Sanchez-Gracia A."/>
            <person name="Saranga D.J."/>
            <person name="Sato H."/>
            <person name="Schaeffer S.W."/>
            <person name="Schatz M.C."/>
            <person name="Schlenke T."/>
            <person name="Schwartz R."/>
            <person name="Segarra C."/>
            <person name="Singh R.S."/>
            <person name="Sirot L."/>
            <person name="Sirota M."/>
            <person name="Sisneros N.B."/>
            <person name="Smith C.D."/>
            <person name="Smith T.F."/>
            <person name="Spieth J."/>
            <person name="Stage D.E."/>
            <person name="Stark A."/>
            <person name="Stephan W."/>
            <person name="Strausberg R.L."/>
            <person name="Strempel S."/>
            <person name="Sturgill D."/>
            <person name="Sutton G."/>
            <person name="Sutton G.G."/>
            <person name="Tao W."/>
            <person name="Teichmann S."/>
            <person name="Tobari Y.N."/>
            <person name="Tomimura Y."/>
            <person name="Tsolas J.M."/>
            <person name="Valente V.L."/>
            <person name="Venter E."/>
            <person name="Venter J.C."/>
            <person name="Vicario S."/>
            <person name="Vieira F.G."/>
            <person name="Vilella A.J."/>
            <person name="Villasante A."/>
            <person name="Walenz B."/>
            <person name="Wang J."/>
            <person name="Wasserman M."/>
            <person name="Watts T."/>
            <person name="Wilson D."/>
            <person name="Wilson R.K."/>
            <person name="Wing R.A."/>
            <person name="Wolfner M.F."/>
            <person name="Wong A."/>
            <person name="Wong G.K."/>
            <person name="Wu C.I."/>
            <person name="Wu G."/>
            <person name="Yamamoto D."/>
            <person name="Yang H.P."/>
            <person name="Yang S.P."/>
            <person name="Yorke J.A."/>
            <person name="Yoshida K."/>
            <person name="Zdobnov E."/>
            <person name="Zhang P."/>
            <person name="Zhang Y."/>
            <person name="Zimin A.V."/>
            <person name="Baldwin J."/>
            <person name="Abdouelleil A."/>
            <person name="Abdulkadir J."/>
            <person name="Abebe A."/>
            <person name="Abera B."/>
            <person name="Abreu J."/>
            <person name="Acer S.C."/>
            <person name="Aftuck L."/>
            <person name="Alexander A."/>
            <person name="An P."/>
            <person name="Anderson E."/>
            <person name="Anderson S."/>
            <person name="Arachi H."/>
            <person name="Azer M."/>
            <person name="Bachantsang P."/>
            <person name="Barry A."/>
            <person name="Bayul T."/>
            <person name="Berlin A."/>
            <person name="Bessette D."/>
            <person name="Bloom T."/>
            <person name="Blye J."/>
            <person name="Boguslavskiy L."/>
            <person name="Bonnet C."/>
            <person name="Boukhgalter B."/>
            <person name="Bourzgui I."/>
            <person name="Brown A."/>
            <person name="Cahill P."/>
            <person name="Channer S."/>
            <person name="Cheshatsang Y."/>
            <person name="Chuda L."/>
            <person name="Citroen M."/>
            <person name="Collymore A."/>
            <person name="Cooke P."/>
            <person name="Costello M."/>
            <person name="D'Aco K."/>
            <person name="Daza R."/>
            <person name="De Haan G."/>
            <person name="DeGray S."/>
            <person name="DeMaso C."/>
            <person name="Dhargay N."/>
            <person name="Dooley K."/>
            <person name="Dooley E."/>
            <person name="Doricent M."/>
            <person name="Dorje P."/>
            <person name="Dorjee K."/>
            <person name="Dupes A."/>
            <person name="Elong R."/>
            <person name="Falk J."/>
            <person name="Farina A."/>
            <person name="Faro S."/>
            <person name="Ferguson D."/>
            <person name="Fisher S."/>
            <person name="Foley C.D."/>
            <person name="Franke A."/>
            <person name="Friedrich D."/>
            <person name="Gadbois L."/>
            <person name="Gearin G."/>
            <person name="Gearin C.R."/>
            <person name="Giannoukos G."/>
            <person name="Goode T."/>
            <person name="Graham J."/>
            <person name="Grandbois E."/>
            <person name="Grewal S."/>
            <person name="Gyaltsen K."/>
            <person name="Hafez N."/>
            <person name="Hagos B."/>
            <person name="Hall J."/>
            <person name="Henson C."/>
            <person name="Hollinger A."/>
            <person name="Honan T."/>
            <person name="Huard M.D."/>
            <person name="Hughes L."/>
            <person name="Hurhula B."/>
            <person name="Husby M.E."/>
            <person name="Kamat A."/>
            <person name="Kanga B."/>
            <person name="Kashin S."/>
            <person name="Khazanovich D."/>
            <person name="Kisner P."/>
            <person name="Lance K."/>
            <person name="Lara M."/>
            <person name="Lee W."/>
            <person name="Lennon N."/>
            <person name="Letendre F."/>
            <person name="LeVine R."/>
            <person name="Lipovsky A."/>
            <person name="Liu X."/>
            <person name="Liu J."/>
            <person name="Liu S."/>
            <person name="Lokyitsang T."/>
            <person name="Lokyitsang Y."/>
            <person name="Lubonja R."/>
            <person name="Lui A."/>
            <person name="MacDonald P."/>
            <person name="Magnisalis V."/>
            <person name="Maru K."/>
            <person name="Matthews C."/>
            <person name="McCusker W."/>
            <person name="McDonough S."/>
            <person name="Mehta T."/>
            <person name="Meldrim J."/>
            <person name="Meneus L."/>
            <person name="Mihai O."/>
            <person name="Mihalev A."/>
            <person name="Mihova T."/>
            <person name="Mittelman R."/>
            <person name="Mlenga V."/>
            <person name="Montmayeur A."/>
            <person name="Mulrain L."/>
            <person name="Navidi A."/>
            <person name="Naylor J."/>
            <person name="Negash T."/>
            <person name="Nguyen T."/>
            <person name="Nguyen N."/>
            <person name="Nicol R."/>
            <person name="Norbu C."/>
            <person name="Norbu N."/>
            <person name="Novod N."/>
            <person name="O'Neill B."/>
            <person name="Osman S."/>
            <person name="Markiewicz E."/>
            <person name="Oyono O.L."/>
            <person name="Patti C."/>
            <person name="Phunkhang P."/>
            <person name="Pierre F."/>
            <person name="Priest M."/>
            <person name="Raghuraman S."/>
            <person name="Rege F."/>
            <person name="Reyes R."/>
            <person name="Rise C."/>
            <person name="Rogov P."/>
            <person name="Ross K."/>
            <person name="Ryan E."/>
            <person name="Settipalli S."/>
            <person name="Shea T."/>
            <person name="Sherpa N."/>
            <person name="Shi L."/>
            <person name="Shih D."/>
            <person name="Sparrow T."/>
            <person name="Spaulding J."/>
            <person name="Stalker J."/>
            <person name="Stange-Thomann N."/>
            <person name="Stavropoulos S."/>
            <person name="Stone C."/>
            <person name="Strader C."/>
            <person name="Tesfaye S."/>
            <person name="Thomson T."/>
            <person name="Thoulutsang Y."/>
            <person name="Thoulutsang D."/>
            <person name="Topham K."/>
            <person name="Topping I."/>
            <person name="Tsamla T."/>
            <person name="Vassiliev H."/>
            <person name="Vo A."/>
            <person name="Wangchuk T."/>
            <person name="Wangdi T."/>
            <person name="Weiand M."/>
            <person name="Wilkinson J."/>
            <person name="Wilson A."/>
            <person name="Yadav S."/>
            <person name="Young G."/>
            <person name="Yu Q."/>
            <person name="Zembek L."/>
            <person name="Zhong D."/>
            <person name="Zimmer A."/>
            <person name="Zwirko Z."/>
            <person name="Jaffe D.B."/>
            <person name="Alvarez P."/>
            <person name="Brockman W."/>
            <person name="Butler J."/>
            <person name="Chin C."/>
            <person name="Gnerre S."/>
            <person name="Grabherr M."/>
            <person name="Kleber M."/>
            <person name="Mauceli E."/>
            <person name="MacCallum I."/>
        </authorList>
    </citation>
    <scope>NUCLEOTIDE SEQUENCE [LARGE SCALE GENOMIC DNA]</scope>
    <source>
        <strain evidence="4">Tucson 14024-0371.13</strain>
    </source>
</reference>
<keyword evidence="2" id="KW-0472">Membrane</keyword>
<evidence type="ECO:0000313" key="3">
    <source>
        <dbReference type="EMBL" id="EDV43725.2"/>
    </source>
</evidence>
<dbReference type="GeneID" id="6499174"/>
<evidence type="ECO:0000313" key="4">
    <source>
        <dbReference type="Proteomes" id="UP000007801"/>
    </source>
</evidence>
<dbReference type="InterPro" id="IPR012464">
    <property type="entry name" value="DUF1676"/>
</dbReference>
<name>B3LVV1_DROAN</name>
<dbReference type="OrthoDB" id="8179503at2759"/>
<gene>
    <name evidence="3" type="primary">Dana\GF16378</name>
    <name evidence="3" type="synonym">dana_GLEANR_17647</name>
    <name evidence="3" type="ORF">GF16378</name>
</gene>
<feature type="region of interest" description="Disordered" evidence="1">
    <location>
        <begin position="266"/>
        <end position="293"/>
    </location>
</feature>
<dbReference type="PANTHER" id="PTHR21879">
    <property type="entry name" value="FI03362P-RELATED-RELATED"/>
    <property type="match status" value="1"/>
</dbReference>
<dbReference type="PANTHER" id="PTHR21879:SF18">
    <property type="entry name" value="LD17368P"/>
    <property type="match status" value="1"/>
</dbReference>
<feature type="transmembrane region" description="Helical" evidence="2">
    <location>
        <begin position="186"/>
        <end position="210"/>
    </location>
</feature>
<dbReference type="FunCoup" id="B3LVV1">
    <property type="interactions" value="5"/>
</dbReference>
<protein>
    <recommendedName>
        <fullName evidence="5">Osiris 6</fullName>
    </recommendedName>
</protein>
<dbReference type="Proteomes" id="UP000007801">
    <property type="component" value="Unassembled WGS sequence"/>
</dbReference>
<accession>B3LVV1</accession>
<proteinExistence type="predicted"/>
<feature type="transmembrane region" description="Helical" evidence="2">
    <location>
        <begin position="216"/>
        <end position="235"/>
    </location>
</feature>
<dbReference type="GO" id="GO:0016020">
    <property type="term" value="C:membrane"/>
    <property type="evidence" value="ECO:0007669"/>
    <property type="project" value="TreeGrafter"/>
</dbReference>
<dbReference type="STRING" id="7217.B3LVV1"/>
<keyword evidence="2" id="KW-1133">Transmembrane helix</keyword>
<keyword evidence="4" id="KW-1185">Reference proteome</keyword>
<dbReference type="KEGG" id="dan:6499174"/>
<dbReference type="CTD" id="40760"/>
<sequence length="315" mass="32243">MNTPVISVVPKEFSRSLITNPKTAPSSMKFFVATACVLLLAAGISADPVKAATEEQSGAFAKCLETDSISCLQLTLFRKAKSVFDNPQIELFGGVSLVKSNEGRQGKSLDNSLAVEAAPSVEARTAEMGNYFMDNAKSFFAERSLNFNFANAARSVARAIPDDIKADLRELVVESRTRKKKLLKKFLPILLGVGAKIAVLGVGSIFGLLFLAKKALVVSVIAFFLALAAGASSGLGRIGGGGGGAGGLLGGLGGLFGGKNAGSSGAASSGGWSSGGGSSSAGWSSGGSSGWDSHGAYSSPVAQTIAYQGYKQARR</sequence>
<organism evidence="3 4">
    <name type="scientific">Drosophila ananassae</name>
    <name type="common">Fruit fly</name>
    <dbReference type="NCBI Taxonomy" id="7217"/>
    <lineage>
        <taxon>Eukaryota</taxon>
        <taxon>Metazoa</taxon>
        <taxon>Ecdysozoa</taxon>
        <taxon>Arthropoda</taxon>
        <taxon>Hexapoda</taxon>
        <taxon>Insecta</taxon>
        <taxon>Pterygota</taxon>
        <taxon>Neoptera</taxon>
        <taxon>Endopterygota</taxon>
        <taxon>Diptera</taxon>
        <taxon>Brachycera</taxon>
        <taxon>Muscomorpha</taxon>
        <taxon>Ephydroidea</taxon>
        <taxon>Drosophilidae</taxon>
        <taxon>Drosophila</taxon>
        <taxon>Sophophora</taxon>
    </lineage>
</organism>
<feature type="compositionally biased region" description="Gly residues" evidence="1">
    <location>
        <begin position="272"/>
        <end position="289"/>
    </location>
</feature>
<evidence type="ECO:0000256" key="1">
    <source>
        <dbReference type="SAM" id="MobiDB-lite"/>
    </source>
</evidence>
<dbReference type="HOGENOM" id="CLU_084566_0_0_1"/>
<dbReference type="eggNOG" id="ENOG502S36S">
    <property type="taxonomic scope" value="Eukaryota"/>
</dbReference>
<dbReference type="Pfam" id="PF07898">
    <property type="entry name" value="DUF1676"/>
    <property type="match status" value="1"/>
</dbReference>
<dbReference type="AlphaFoldDB" id="B3LVV1"/>
<evidence type="ECO:0000256" key="2">
    <source>
        <dbReference type="SAM" id="Phobius"/>
    </source>
</evidence>
<dbReference type="InParanoid" id="B3LVV1"/>